<protein>
    <recommendedName>
        <fullName evidence="1">Integrase catalytic domain-containing protein</fullName>
    </recommendedName>
</protein>
<evidence type="ECO:0000259" key="1">
    <source>
        <dbReference type="PROSITE" id="PS50994"/>
    </source>
</evidence>
<accession>A0A8R2M2K8</accession>
<name>A0A8R2M2K8_BOMMO</name>
<dbReference type="PANTHER" id="PTHR47331">
    <property type="entry name" value="PHD-TYPE DOMAIN-CONTAINING PROTEIN"/>
    <property type="match status" value="1"/>
</dbReference>
<organism evidence="2 3">
    <name type="scientific">Bombyx mori</name>
    <name type="common">Silk moth</name>
    <dbReference type="NCBI Taxonomy" id="7091"/>
    <lineage>
        <taxon>Eukaryota</taxon>
        <taxon>Metazoa</taxon>
        <taxon>Ecdysozoa</taxon>
        <taxon>Arthropoda</taxon>
        <taxon>Hexapoda</taxon>
        <taxon>Insecta</taxon>
        <taxon>Pterygota</taxon>
        <taxon>Neoptera</taxon>
        <taxon>Endopterygota</taxon>
        <taxon>Lepidoptera</taxon>
        <taxon>Glossata</taxon>
        <taxon>Ditrysia</taxon>
        <taxon>Bombycoidea</taxon>
        <taxon>Bombycidae</taxon>
        <taxon>Bombycinae</taxon>
        <taxon>Bombyx</taxon>
    </lineage>
</organism>
<dbReference type="GO" id="GO:0003676">
    <property type="term" value="F:nucleic acid binding"/>
    <property type="evidence" value="ECO:0007669"/>
    <property type="project" value="InterPro"/>
</dbReference>
<dbReference type="InterPro" id="IPR040676">
    <property type="entry name" value="DUF5641"/>
</dbReference>
<feature type="domain" description="Integrase catalytic" evidence="1">
    <location>
        <begin position="15"/>
        <end position="204"/>
    </location>
</feature>
<dbReference type="InterPro" id="IPR036397">
    <property type="entry name" value="RNaseH_sf"/>
</dbReference>
<dbReference type="Gene3D" id="3.30.420.10">
    <property type="entry name" value="Ribonuclease H-like superfamily/Ribonuclease H"/>
    <property type="match status" value="1"/>
</dbReference>
<reference evidence="3" key="1">
    <citation type="journal article" date="2008" name="Insect Biochem. Mol. Biol.">
        <title>The genome of a lepidopteran model insect, the silkworm Bombyx mori.</title>
        <authorList>
            <consortium name="International Silkworm Genome Consortium"/>
        </authorList>
    </citation>
    <scope>NUCLEOTIDE SEQUENCE [LARGE SCALE GENOMIC DNA]</scope>
    <source>
        <strain evidence="3">p50T</strain>
    </source>
</reference>
<dbReference type="GO" id="GO:0015074">
    <property type="term" value="P:DNA integration"/>
    <property type="evidence" value="ECO:0007669"/>
    <property type="project" value="InterPro"/>
</dbReference>
<dbReference type="InterPro" id="IPR001584">
    <property type="entry name" value="Integrase_cat-core"/>
</dbReference>
<proteinExistence type="predicted"/>
<reference evidence="2" key="2">
    <citation type="submission" date="2022-06" db="UniProtKB">
        <authorList>
            <consortium name="EnsemblMetazoa"/>
        </authorList>
    </citation>
    <scope>IDENTIFICATION</scope>
    <source>
        <strain evidence="2">p50T (Dazao)</strain>
    </source>
</reference>
<dbReference type="Proteomes" id="UP000005204">
    <property type="component" value="Unassembled WGS sequence"/>
</dbReference>
<sequence length="338" mass="38348">MLAPMMGALPSQRVDPDFPFISAGIDFCGPFLITDRKGRGCKISKCYMCVFVCLRYKCLHLEAVSDLTKEAFILSLRRFISRRGKPKEIFCDNGRNFVSASKEITESVNSHADGVGGFLSSEGIDFKFQPAYAPHFGGLWEASVKSAKFHLKRILDNTHCTFEELATLFNQIEAILNSRPLCPLSSSPDDLAPLTPGHFLIGRPLTSLPSPNYMQLSTSRLSRYQHLEQIRQHFWNRWQLEYLNELQQRHKWRVPARSIQNGDLVLLKDENIPPMQWRTGRVINLFPGKDNIVRVAEIKTSTGVYRRGLRYLCPLLDTAEDSSLEANASKAPEDVKDL</sequence>
<dbReference type="EnsemblMetazoa" id="XM_038017006.1">
    <property type="protein sequence ID" value="XP_037872934.1"/>
    <property type="gene ID" value="LOC119629802"/>
</dbReference>
<dbReference type="Pfam" id="PF18701">
    <property type="entry name" value="DUF5641"/>
    <property type="match status" value="1"/>
</dbReference>
<keyword evidence="3" id="KW-1185">Reference proteome</keyword>
<dbReference type="InterPro" id="IPR012337">
    <property type="entry name" value="RNaseH-like_sf"/>
</dbReference>
<evidence type="ECO:0000313" key="2">
    <source>
        <dbReference type="EnsemblMetazoa" id="XP_037872934.1"/>
    </source>
</evidence>
<dbReference type="PROSITE" id="PS50994">
    <property type="entry name" value="INTEGRASE"/>
    <property type="match status" value="1"/>
</dbReference>
<evidence type="ECO:0000313" key="3">
    <source>
        <dbReference type="Proteomes" id="UP000005204"/>
    </source>
</evidence>
<dbReference type="SUPFAM" id="SSF53098">
    <property type="entry name" value="Ribonuclease H-like"/>
    <property type="match status" value="1"/>
</dbReference>
<dbReference type="AlphaFoldDB" id="A0A8R2M2K8"/>